<dbReference type="GeneID" id="109537678"/>
<dbReference type="InterPro" id="IPR023780">
    <property type="entry name" value="Chromo_domain"/>
</dbReference>
<dbReference type="InterPro" id="IPR023779">
    <property type="entry name" value="Chromodomain_CS"/>
</dbReference>
<dbReference type="Gene3D" id="2.40.50.40">
    <property type="match status" value="2"/>
</dbReference>
<dbReference type="SMART" id="SM00298">
    <property type="entry name" value="CHROMO"/>
    <property type="match status" value="2"/>
</dbReference>
<evidence type="ECO:0000256" key="2">
    <source>
        <dbReference type="ARBA" id="ARBA00023242"/>
    </source>
</evidence>
<evidence type="ECO:0000256" key="3">
    <source>
        <dbReference type="SAM" id="MobiDB-lite"/>
    </source>
</evidence>
<dbReference type="PROSITE" id="PS50013">
    <property type="entry name" value="CHROMO_2"/>
    <property type="match status" value="2"/>
</dbReference>
<feature type="region of interest" description="Disordered" evidence="3">
    <location>
        <begin position="194"/>
        <end position="214"/>
    </location>
</feature>
<keyword evidence="2" id="KW-0539">Nucleus</keyword>
<protein>
    <recommendedName>
        <fullName evidence="4">Chromo domain-containing protein</fullName>
    </recommendedName>
</protein>
<feature type="region of interest" description="Disordered" evidence="3">
    <location>
        <begin position="296"/>
        <end position="325"/>
    </location>
</feature>
<dbReference type="KEGG" id="dpa:109537678"/>
<keyword evidence="6" id="KW-1185">Reference proteome</keyword>
<dbReference type="CDD" id="cd00024">
    <property type="entry name" value="CD_CSD"/>
    <property type="match status" value="2"/>
</dbReference>
<feature type="compositionally biased region" description="Basic residues" evidence="3">
    <location>
        <begin position="194"/>
        <end position="207"/>
    </location>
</feature>
<dbReference type="InterPro" id="IPR016197">
    <property type="entry name" value="Chromo-like_dom_sf"/>
</dbReference>
<feature type="compositionally biased region" description="Basic residues" evidence="3">
    <location>
        <begin position="113"/>
        <end position="122"/>
    </location>
</feature>
<dbReference type="InterPro" id="IPR051219">
    <property type="entry name" value="Heterochromatin_chromo-domain"/>
</dbReference>
<accession>A0AAR5PG93</accession>
<evidence type="ECO:0000313" key="5">
    <source>
        <dbReference type="EnsemblMetazoa" id="XP_019760074.1"/>
    </source>
</evidence>
<comment type="subcellular location">
    <subcellularLocation>
        <location evidence="1">Nucleus</location>
    </subcellularLocation>
</comment>
<name>A0AAR5PG93_DENPD</name>
<feature type="compositionally biased region" description="Basic and acidic residues" evidence="3">
    <location>
        <begin position="101"/>
        <end position="110"/>
    </location>
</feature>
<dbReference type="GO" id="GO:0005694">
    <property type="term" value="C:chromosome"/>
    <property type="evidence" value="ECO:0007669"/>
    <property type="project" value="UniProtKB-ARBA"/>
</dbReference>
<evidence type="ECO:0000256" key="1">
    <source>
        <dbReference type="ARBA" id="ARBA00004123"/>
    </source>
</evidence>
<dbReference type="SUPFAM" id="SSF54160">
    <property type="entry name" value="Chromo domain-like"/>
    <property type="match status" value="2"/>
</dbReference>
<dbReference type="GO" id="GO:0005634">
    <property type="term" value="C:nucleus"/>
    <property type="evidence" value="ECO:0007669"/>
    <property type="project" value="UniProtKB-SubCell"/>
</dbReference>
<dbReference type="Pfam" id="PF00385">
    <property type="entry name" value="Chromo"/>
    <property type="match status" value="2"/>
</dbReference>
<feature type="domain" description="Chromo" evidence="4">
    <location>
        <begin position="146"/>
        <end position="204"/>
    </location>
</feature>
<feature type="compositionally biased region" description="Basic residues" evidence="3">
    <location>
        <begin position="67"/>
        <end position="84"/>
    </location>
</feature>
<proteinExistence type="predicted"/>
<evidence type="ECO:0000313" key="6">
    <source>
        <dbReference type="Proteomes" id="UP000019118"/>
    </source>
</evidence>
<evidence type="ECO:0000259" key="4">
    <source>
        <dbReference type="PROSITE" id="PS50013"/>
    </source>
</evidence>
<dbReference type="InterPro" id="IPR000953">
    <property type="entry name" value="Chromo/chromo_shadow_dom"/>
</dbReference>
<dbReference type="Proteomes" id="UP000019118">
    <property type="component" value="Unassembled WGS sequence"/>
</dbReference>
<dbReference type="PROSITE" id="PS00598">
    <property type="entry name" value="CHROMO_1"/>
    <property type="match status" value="1"/>
</dbReference>
<dbReference type="RefSeq" id="XP_019760074.1">
    <property type="nucleotide sequence ID" value="XM_019904515.2"/>
</dbReference>
<feature type="compositionally biased region" description="Basic and acidic residues" evidence="3">
    <location>
        <begin position="8"/>
        <end position="27"/>
    </location>
</feature>
<dbReference type="AlphaFoldDB" id="A0AAR5PG93"/>
<dbReference type="EnsemblMetazoa" id="XM_019904515.1">
    <property type="protein sequence ID" value="XP_019760074.1"/>
    <property type="gene ID" value="LOC109537678"/>
</dbReference>
<feature type="compositionally biased region" description="Basic and acidic residues" evidence="3">
    <location>
        <begin position="316"/>
        <end position="325"/>
    </location>
</feature>
<reference evidence="6" key="1">
    <citation type="journal article" date="2013" name="Genome Biol.">
        <title>Draft genome of the mountain pine beetle, Dendroctonus ponderosae Hopkins, a major forest pest.</title>
        <authorList>
            <person name="Keeling C.I."/>
            <person name="Yuen M.M."/>
            <person name="Liao N.Y."/>
            <person name="Docking T.R."/>
            <person name="Chan S.K."/>
            <person name="Taylor G.A."/>
            <person name="Palmquist D.L."/>
            <person name="Jackman S.D."/>
            <person name="Nguyen A."/>
            <person name="Li M."/>
            <person name="Henderson H."/>
            <person name="Janes J.K."/>
            <person name="Zhao Y."/>
            <person name="Pandoh P."/>
            <person name="Moore R."/>
            <person name="Sperling F.A."/>
            <person name="Huber D.P."/>
            <person name="Birol I."/>
            <person name="Jones S.J."/>
            <person name="Bohlmann J."/>
        </authorList>
    </citation>
    <scope>NUCLEOTIDE SEQUENCE</scope>
</reference>
<organism evidence="5 6">
    <name type="scientific">Dendroctonus ponderosae</name>
    <name type="common">Mountain pine beetle</name>
    <dbReference type="NCBI Taxonomy" id="77166"/>
    <lineage>
        <taxon>Eukaryota</taxon>
        <taxon>Metazoa</taxon>
        <taxon>Ecdysozoa</taxon>
        <taxon>Arthropoda</taxon>
        <taxon>Hexapoda</taxon>
        <taxon>Insecta</taxon>
        <taxon>Pterygota</taxon>
        <taxon>Neoptera</taxon>
        <taxon>Endopterygota</taxon>
        <taxon>Coleoptera</taxon>
        <taxon>Polyphaga</taxon>
        <taxon>Cucujiformia</taxon>
        <taxon>Curculionidae</taxon>
        <taxon>Scolytinae</taxon>
        <taxon>Dendroctonus</taxon>
    </lineage>
</organism>
<feature type="region of interest" description="Disordered" evidence="3">
    <location>
        <begin position="1"/>
        <end position="146"/>
    </location>
</feature>
<reference evidence="5" key="2">
    <citation type="submission" date="2024-08" db="UniProtKB">
        <authorList>
            <consortium name="EnsemblMetazoa"/>
        </authorList>
    </citation>
    <scope>IDENTIFICATION</scope>
</reference>
<dbReference type="PANTHER" id="PTHR22812">
    <property type="entry name" value="CHROMOBOX PROTEIN"/>
    <property type="match status" value="1"/>
</dbReference>
<feature type="compositionally biased region" description="Acidic residues" evidence="3">
    <location>
        <begin position="132"/>
        <end position="146"/>
    </location>
</feature>
<sequence>MKRKMPKKNPEKSSEDENGVEHEEAESQTKSGRRSKRNTDQNQEENDLNLKADSSEDEEPELEASKKNGKRKSAGGKTKGRKSKFASAKSEEHLSEDEDGHPEPAKENGNKKSSGRKSKTVHSKAELQSPTDETDPLGDDSDDAEYEVEAVLDEKIVKGLRHYLIRWKGYTEESDTWEPESTLECKELIKAYKAKKNKKNDKKQRTKSKTEIPAEKSWNENDDFEVDRIIDVYFHKNGKRDFLVSWKGYPASDNSWEPEDNMDCKDLIAKYMEKVERAKQYESKEGKLRVNPKPVKRLAFNMHENSRRLSKRQRGKDRVHYFDTE</sequence>
<feature type="domain" description="Chromo" evidence="4">
    <location>
        <begin position="224"/>
        <end position="283"/>
    </location>
</feature>